<comment type="subcellular location">
    <subcellularLocation>
        <location evidence="1">Cell membrane</location>
        <topology evidence="1">Peripheral membrane protein</topology>
    </subcellularLocation>
    <subcellularLocation>
        <location evidence="2">Cytoplasm</location>
    </subcellularLocation>
</comment>
<dbReference type="SMART" id="SM00320">
    <property type="entry name" value="WD40"/>
    <property type="match status" value="6"/>
</dbReference>
<evidence type="ECO:0000256" key="4">
    <source>
        <dbReference type="ARBA" id="ARBA00022448"/>
    </source>
</evidence>
<dbReference type="InterPro" id="IPR015943">
    <property type="entry name" value="WD40/YVTN_repeat-like_dom_sf"/>
</dbReference>
<dbReference type="CDD" id="cd15893">
    <property type="entry name" value="R-SNARE_STXBP5"/>
    <property type="match status" value="1"/>
</dbReference>
<evidence type="ECO:0000256" key="12">
    <source>
        <dbReference type="ARBA" id="ARBA00023136"/>
    </source>
</evidence>
<dbReference type="GO" id="GO:0006887">
    <property type="term" value="P:exocytosis"/>
    <property type="evidence" value="ECO:0007669"/>
    <property type="project" value="UniProtKB-KW"/>
</dbReference>
<protein>
    <recommendedName>
        <fullName evidence="13">Syntaxin-binding protein 5-like</fullName>
    </recommendedName>
</protein>
<dbReference type="InterPro" id="IPR042855">
    <property type="entry name" value="V_SNARE_CC"/>
</dbReference>
<dbReference type="PROSITE" id="PS50892">
    <property type="entry name" value="V_SNARE"/>
    <property type="match status" value="1"/>
</dbReference>
<feature type="repeat" description="WD" evidence="14">
    <location>
        <begin position="233"/>
        <end position="267"/>
    </location>
</feature>
<dbReference type="Ensembl" id="ENSSAUT00010036890.1">
    <property type="protein sequence ID" value="ENSSAUP00010035014.1"/>
    <property type="gene ID" value="ENSSAUG00010014370.1"/>
</dbReference>
<evidence type="ECO:0000256" key="1">
    <source>
        <dbReference type="ARBA" id="ARBA00004202"/>
    </source>
</evidence>
<dbReference type="InterPro" id="IPR013577">
    <property type="entry name" value="LLGL2"/>
</dbReference>
<evidence type="ECO:0000256" key="3">
    <source>
        <dbReference type="ARBA" id="ARBA00008070"/>
    </source>
</evidence>
<dbReference type="InParanoid" id="A0A671W8Q4"/>
<keyword evidence="12" id="KW-0472">Membrane</keyword>
<keyword evidence="4" id="KW-0813">Transport</keyword>
<dbReference type="GO" id="GO:0019905">
    <property type="term" value="F:syntaxin binding"/>
    <property type="evidence" value="ECO:0007669"/>
    <property type="project" value="TreeGrafter"/>
</dbReference>
<feature type="region of interest" description="Disordered" evidence="16">
    <location>
        <begin position="550"/>
        <end position="607"/>
    </location>
</feature>
<dbReference type="GO" id="GO:0031201">
    <property type="term" value="C:SNARE complex"/>
    <property type="evidence" value="ECO:0007669"/>
    <property type="project" value="TreeGrafter"/>
</dbReference>
<keyword evidence="10" id="KW-0653">Protein transport</keyword>
<evidence type="ECO:0000256" key="10">
    <source>
        <dbReference type="ARBA" id="ARBA00022927"/>
    </source>
</evidence>
<keyword evidence="7" id="KW-0963">Cytoplasm</keyword>
<evidence type="ECO:0000256" key="2">
    <source>
        <dbReference type="ARBA" id="ARBA00004496"/>
    </source>
</evidence>
<dbReference type="GO" id="GO:0015031">
    <property type="term" value="P:protein transport"/>
    <property type="evidence" value="ECO:0007669"/>
    <property type="project" value="UniProtKB-KW"/>
</dbReference>
<dbReference type="GO" id="GO:0045159">
    <property type="term" value="F:myosin II binding"/>
    <property type="evidence" value="ECO:0007669"/>
    <property type="project" value="TreeGrafter"/>
</dbReference>
<dbReference type="PRINTS" id="PR00962">
    <property type="entry name" value="LETHAL2GIANT"/>
</dbReference>
<dbReference type="Pfam" id="PF08366">
    <property type="entry name" value="LLGL"/>
    <property type="match status" value="1"/>
</dbReference>
<reference evidence="18" key="1">
    <citation type="submission" date="2021-04" db="EMBL/GenBank/DDBJ databases">
        <authorList>
            <consortium name="Wellcome Sanger Institute Data Sharing"/>
        </authorList>
    </citation>
    <scope>NUCLEOTIDE SEQUENCE [LARGE SCALE GENOMIC DNA]</scope>
</reference>
<dbReference type="SUPFAM" id="SSF50978">
    <property type="entry name" value="WD40 repeat-like"/>
    <property type="match status" value="1"/>
</dbReference>
<feature type="region of interest" description="Disordered" evidence="16">
    <location>
        <begin position="671"/>
        <end position="740"/>
    </location>
</feature>
<reference evidence="18" key="3">
    <citation type="submission" date="2025-09" db="UniProtKB">
        <authorList>
            <consortium name="Ensembl"/>
        </authorList>
    </citation>
    <scope>IDENTIFICATION</scope>
</reference>
<dbReference type="FunFam" id="1.20.5.110:FF:000001">
    <property type="entry name" value="syntaxin-binding protein 5 isoform X1"/>
    <property type="match status" value="1"/>
</dbReference>
<dbReference type="Gene3D" id="1.20.5.110">
    <property type="match status" value="1"/>
</dbReference>
<accession>A0A671W8Q4</accession>
<dbReference type="Proteomes" id="UP000472265">
    <property type="component" value="Chromosome 16"/>
</dbReference>
<dbReference type="InterPro" id="IPR036322">
    <property type="entry name" value="WD40_repeat_dom_sf"/>
</dbReference>
<dbReference type="GO" id="GO:0006893">
    <property type="term" value="P:Golgi to plasma membrane transport"/>
    <property type="evidence" value="ECO:0007669"/>
    <property type="project" value="TreeGrafter"/>
</dbReference>
<evidence type="ECO:0000256" key="14">
    <source>
        <dbReference type="PROSITE-ProRule" id="PRU00221"/>
    </source>
</evidence>
<dbReference type="Gene3D" id="2.130.10.10">
    <property type="entry name" value="YVTN repeat-like/Quinoprotein amine dehydrogenase"/>
    <property type="match status" value="2"/>
</dbReference>
<dbReference type="SUPFAM" id="SSF58038">
    <property type="entry name" value="SNARE fusion complex"/>
    <property type="match status" value="1"/>
</dbReference>
<dbReference type="PROSITE" id="PS50082">
    <property type="entry name" value="WD_REPEATS_2"/>
    <property type="match status" value="1"/>
</dbReference>
<keyword evidence="19" id="KW-1185">Reference proteome</keyword>
<reference evidence="18" key="2">
    <citation type="submission" date="2025-08" db="UniProtKB">
        <authorList>
            <consortium name="Ensembl"/>
        </authorList>
    </citation>
    <scope>IDENTIFICATION</scope>
</reference>
<organism evidence="18 19">
    <name type="scientific">Sparus aurata</name>
    <name type="common">Gilthead sea bream</name>
    <dbReference type="NCBI Taxonomy" id="8175"/>
    <lineage>
        <taxon>Eukaryota</taxon>
        <taxon>Metazoa</taxon>
        <taxon>Chordata</taxon>
        <taxon>Craniata</taxon>
        <taxon>Vertebrata</taxon>
        <taxon>Euteleostomi</taxon>
        <taxon>Actinopterygii</taxon>
        <taxon>Neopterygii</taxon>
        <taxon>Teleostei</taxon>
        <taxon>Neoteleostei</taxon>
        <taxon>Acanthomorphata</taxon>
        <taxon>Eupercaria</taxon>
        <taxon>Spariformes</taxon>
        <taxon>Sparidae</taxon>
        <taxon>Sparus</taxon>
    </lineage>
</organism>
<dbReference type="PANTHER" id="PTHR10241">
    <property type="entry name" value="LETHAL 2 GIANT LARVAE PROTEIN"/>
    <property type="match status" value="1"/>
</dbReference>
<dbReference type="GO" id="GO:0005096">
    <property type="term" value="F:GTPase activator activity"/>
    <property type="evidence" value="ECO:0007669"/>
    <property type="project" value="TreeGrafter"/>
</dbReference>
<feature type="region of interest" description="Disordered" evidence="16">
    <location>
        <begin position="882"/>
        <end position="916"/>
    </location>
</feature>
<evidence type="ECO:0000256" key="16">
    <source>
        <dbReference type="SAM" id="MobiDB-lite"/>
    </source>
</evidence>
<keyword evidence="5" id="KW-1003">Cell membrane</keyword>
<evidence type="ECO:0000259" key="17">
    <source>
        <dbReference type="PROSITE" id="PS50892"/>
    </source>
</evidence>
<evidence type="ECO:0000256" key="7">
    <source>
        <dbReference type="ARBA" id="ARBA00022490"/>
    </source>
</evidence>
<evidence type="ECO:0000256" key="11">
    <source>
        <dbReference type="ARBA" id="ARBA00023054"/>
    </source>
</evidence>
<dbReference type="GO" id="GO:0005886">
    <property type="term" value="C:plasma membrane"/>
    <property type="evidence" value="ECO:0007669"/>
    <property type="project" value="UniProtKB-SubCell"/>
</dbReference>
<keyword evidence="8 14" id="KW-0853">WD repeat</keyword>
<dbReference type="GeneTree" id="ENSGT00950000182906"/>
<comment type="similarity">
    <text evidence="3">Belongs to the WD repeat L(2)GL family.</text>
</comment>
<evidence type="ECO:0000256" key="9">
    <source>
        <dbReference type="ARBA" id="ARBA00022737"/>
    </source>
</evidence>
<dbReference type="OMA" id="ICLNSSY"/>
<evidence type="ECO:0000256" key="6">
    <source>
        <dbReference type="ARBA" id="ARBA00022483"/>
    </source>
</evidence>
<dbReference type="AlphaFoldDB" id="A0A671W8Q4"/>
<evidence type="ECO:0000256" key="15">
    <source>
        <dbReference type="PROSITE-ProRule" id="PRU00290"/>
    </source>
</evidence>
<evidence type="ECO:0000256" key="8">
    <source>
        <dbReference type="ARBA" id="ARBA00022574"/>
    </source>
</evidence>
<dbReference type="Pfam" id="PF00400">
    <property type="entry name" value="WD40"/>
    <property type="match status" value="1"/>
</dbReference>
<dbReference type="InterPro" id="IPR000664">
    <property type="entry name" value="Lethal2_giant"/>
</dbReference>
<name>A0A671W8Q4_SPAAU</name>
<dbReference type="PROSITE" id="PS50294">
    <property type="entry name" value="WD_REPEATS_REGION"/>
    <property type="match status" value="1"/>
</dbReference>
<dbReference type="FunFam" id="2.130.10.10:FF:000521">
    <property type="entry name" value="syntaxin-binding protein 5-like isoform X1"/>
    <property type="match status" value="1"/>
</dbReference>
<feature type="compositionally biased region" description="Low complexity" evidence="16">
    <location>
        <begin position="907"/>
        <end position="916"/>
    </location>
</feature>
<dbReference type="InterPro" id="IPR001680">
    <property type="entry name" value="WD40_rpt"/>
</dbReference>
<keyword evidence="6" id="KW-0268">Exocytosis</keyword>
<gene>
    <name evidence="18" type="primary">STXBP5</name>
    <name evidence="18" type="synonym">stxbp5b</name>
</gene>
<evidence type="ECO:0000313" key="19">
    <source>
        <dbReference type="Proteomes" id="UP000472265"/>
    </source>
</evidence>
<feature type="domain" description="V-SNARE coiled-coil homology" evidence="17">
    <location>
        <begin position="1089"/>
        <end position="1149"/>
    </location>
</feature>
<evidence type="ECO:0000256" key="13">
    <source>
        <dbReference type="ARBA" id="ARBA00067543"/>
    </source>
</evidence>
<sequence>MKKFNIRKVLDGLTAASSSSSSSATAQPGTPRENDVVQETLQSEHFQLCKTVRHGFPYQPSSMAFDPVQKILAVGTQNGALRLFGRAGVECYCQHESGAAVIQLQFLINEGALVSALADDSIHLWNLRQKIPAILHSLKFNRERITYCHLPFQSKWLYIGTERGNIHIVNVESFTLSGYVIMWNKAIELSTKTHPGPVVHISDNPMDEGKLLIGFECGVVVLWDLKCKKADYRYNHDEAIHSVDWHHEGKQFVCSHSDGTLTTWNVRAPAKPAQIITPHGKQPKDGKKPEPCKPILKVEYKTTRAGDPFHVLSGGLSYDTVGRRACLTVMHGKSTAVLEMDYPIVDFLTLCETPYPNDFQEPYAVVVLLEKDLVVIDLGQIGYPIFENPYPLTIHESPVTCCEYFADCPAELIPALYSVGSRQKRQGYSKKEWPISGGNWGQGTQSYPEIIITGHADGSIKFWDASALMLQVLYKLKTAKVFERARGKEDKPSADIVEEDPFAIQTLSWCPESRMLCVAGVSAHVIAYRFSKQEVTTEEVQLLEVRMQGEFTDGDSPDPGGDQTPTQLTPGASSSPQESEPLAQPPTGSNSSDGPRDNIPCLQVRSSPLKQSPGYQVELVIQLVWVSGEPPQPITSLAINSSYGLVVFGNSSGLAVVDYLQKTLLLNMGTTELYSPSDPYQRQPRSPRKQRQPSGALGDSNDGSNTSEDRCKSPTSAKMSRKISSSSEKPDMEDRSKRRRSLMCKKQNCCVKEGKAAARMSLKAGVCRTKSAPNSYAKDNSFTRSRSSSVTSIDRESREAISAFHFCESYPRKNDSQIGPCVLVGTTQGSVMMVALSLPPGGDQRLQQPVGISSCGTLVSLKGGILTMALLDSTGALLPPSYEPWYDPNASDEEKEKTRRRRPASPPSSQEGPESQFAVLCSEKQAKVVAMPSHTRIYKHNITESSFVLRADVVQMAGANCIACFCANGHIMTLSLPSLRPLLDVNYLPLTDMRIARTFSFSNLGQALYLTSATEIQRITYSQETCDNLQEMLSELFTPVETPEAPNRGFFKGLFGGGAQSLDREDLFGETASGKASRSLAQHIPGPGGMEGMKGAASGVVGDLARARIALDERGQKLGELEERTAAMMASADSFSKHAHDVRARLYLQQLKHCFHVKLLMSDFHLPVFPPFR</sequence>
<keyword evidence="11 15" id="KW-0175">Coiled coil</keyword>
<keyword evidence="9" id="KW-0677">Repeat</keyword>
<feature type="compositionally biased region" description="Low complexity" evidence="16">
    <location>
        <begin position="716"/>
        <end position="727"/>
    </location>
</feature>
<evidence type="ECO:0000256" key="5">
    <source>
        <dbReference type="ARBA" id="ARBA00022475"/>
    </source>
</evidence>
<evidence type="ECO:0000313" key="18">
    <source>
        <dbReference type="Ensembl" id="ENSSAUP00010035014.1"/>
    </source>
</evidence>
<proteinExistence type="inferred from homology"/>
<feature type="compositionally biased region" description="Polar residues" evidence="16">
    <location>
        <begin position="563"/>
        <end position="578"/>
    </location>
</feature>
<dbReference type="PANTHER" id="PTHR10241:SF37">
    <property type="entry name" value="SYNTAXIN-BINDING PROTEIN 5 ISOFORM X1"/>
    <property type="match status" value="1"/>
</dbReference>